<reference evidence="1" key="1">
    <citation type="submission" date="2013-05" db="EMBL/GenBank/DDBJ databases">
        <authorList>
            <person name="Harkins D.M."/>
            <person name="Durkin A.S."/>
            <person name="Brinkac L.M."/>
            <person name="Haft D.H."/>
            <person name="Selengut J.D."/>
            <person name="Sanka R."/>
            <person name="DePew J."/>
            <person name="Purushe J."/>
            <person name="Hartskeerl R.A."/>
            <person name="Ahmed A."/>
            <person name="van der Linden H."/>
            <person name="Goris M.G.A."/>
            <person name="Vinetz J.M."/>
            <person name="Sutton G.G."/>
            <person name="Nierman W.C."/>
            <person name="Fouts D.E."/>
        </authorList>
    </citation>
    <scope>NUCLEOTIDE SEQUENCE [LARGE SCALE GENOMIC DNA]</scope>
    <source>
        <strain evidence="1">L 60</strain>
    </source>
</reference>
<dbReference type="AlphaFoldDB" id="V6HZI5"/>
<protein>
    <submittedName>
        <fullName evidence="1">Uncharacterized protein</fullName>
    </submittedName>
</protein>
<organism evidence="1 2">
    <name type="scientific">Leptospira alexanderi serovar Manhao 3 str. L 60</name>
    <dbReference type="NCBI Taxonomy" id="1049759"/>
    <lineage>
        <taxon>Bacteria</taxon>
        <taxon>Pseudomonadati</taxon>
        <taxon>Spirochaetota</taxon>
        <taxon>Spirochaetia</taxon>
        <taxon>Leptospirales</taxon>
        <taxon>Leptospiraceae</taxon>
        <taxon>Leptospira</taxon>
    </lineage>
</organism>
<gene>
    <name evidence="1" type="ORF">LEP1GSC062_1016</name>
</gene>
<comment type="caution">
    <text evidence="1">The sequence shown here is derived from an EMBL/GenBank/DDBJ whole genome shotgun (WGS) entry which is preliminary data.</text>
</comment>
<evidence type="ECO:0000313" key="2">
    <source>
        <dbReference type="Proteomes" id="UP000018747"/>
    </source>
</evidence>
<evidence type="ECO:0000313" key="1">
    <source>
        <dbReference type="EMBL" id="EQA62941.1"/>
    </source>
</evidence>
<dbReference type="Proteomes" id="UP000018747">
    <property type="component" value="Unassembled WGS sequence"/>
</dbReference>
<sequence length="71" mass="8548">MLFLSLLLFLFSQVIYTIEMTPSLNNVCQENTRNRNKTLKFRMYFIRNTLYIQEGTNVCFTRFLSFSISYL</sequence>
<keyword evidence="2" id="KW-1185">Reference proteome</keyword>
<name>V6HZI5_9LEPT</name>
<dbReference type="EMBL" id="AHMT02000027">
    <property type="protein sequence ID" value="EQA62941.1"/>
    <property type="molecule type" value="Genomic_DNA"/>
</dbReference>
<accession>V6HZI5</accession>
<proteinExistence type="predicted"/>